<proteinExistence type="inferred from homology"/>
<evidence type="ECO:0000256" key="1">
    <source>
        <dbReference type="ARBA" id="ARBA00004479"/>
    </source>
</evidence>
<dbReference type="InterPro" id="IPR003529">
    <property type="entry name" value="Hematopoietin_rcpt_Gp130_CS"/>
</dbReference>
<dbReference type="OrthoDB" id="6381660at2759"/>
<name>A0A084W407_ANOSI</name>
<feature type="domain" description="Fibronectin type-III" evidence="13">
    <location>
        <begin position="635"/>
        <end position="725"/>
    </location>
</feature>
<dbReference type="PANTHER" id="PTHR46957">
    <property type="entry name" value="CYTOKINE RECEPTOR"/>
    <property type="match status" value="1"/>
</dbReference>
<evidence type="ECO:0000256" key="12">
    <source>
        <dbReference type="SAM" id="SignalP"/>
    </source>
</evidence>
<dbReference type="InterPro" id="IPR050713">
    <property type="entry name" value="RTP_Phos/Ushers"/>
</dbReference>
<dbReference type="EnsemblMetazoa" id="ASIC012864-RA">
    <property type="protein sequence ID" value="ASIC012864-PA"/>
    <property type="gene ID" value="ASIC012864"/>
</dbReference>
<feature type="compositionally biased region" description="Polar residues" evidence="11">
    <location>
        <begin position="1039"/>
        <end position="1048"/>
    </location>
</feature>
<feature type="region of interest" description="Disordered" evidence="11">
    <location>
        <begin position="972"/>
        <end position="995"/>
    </location>
</feature>
<dbReference type="CDD" id="cd00063">
    <property type="entry name" value="FN3"/>
    <property type="match status" value="5"/>
</dbReference>
<evidence type="ECO:0000256" key="11">
    <source>
        <dbReference type="SAM" id="MobiDB-lite"/>
    </source>
</evidence>
<comment type="subcellular location">
    <subcellularLocation>
        <location evidence="1">Membrane</location>
        <topology evidence="1">Single-pass type I membrane protein</topology>
    </subcellularLocation>
</comment>
<evidence type="ECO:0000313" key="15">
    <source>
        <dbReference type="EnsemblMetazoa" id="ASIC012864-PA"/>
    </source>
</evidence>
<dbReference type="EMBL" id="ATLV01020247">
    <property type="status" value="NOT_ANNOTATED_CDS"/>
    <property type="molecule type" value="Genomic_DNA"/>
</dbReference>
<evidence type="ECO:0000256" key="7">
    <source>
        <dbReference type="ARBA" id="ARBA00023136"/>
    </source>
</evidence>
<dbReference type="PROSITE" id="PS50853">
    <property type="entry name" value="FN3"/>
    <property type="match status" value="6"/>
</dbReference>
<feature type="region of interest" description="Disordered" evidence="11">
    <location>
        <begin position="1039"/>
        <end position="1062"/>
    </location>
</feature>
<reference evidence="14 16" key="1">
    <citation type="journal article" date="2014" name="BMC Genomics">
        <title>Genome sequence of Anopheles sinensis provides insight into genetics basis of mosquito competence for malaria parasites.</title>
        <authorList>
            <person name="Zhou D."/>
            <person name="Zhang D."/>
            <person name="Ding G."/>
            <person name="Shi L."/>
            <person name="Hou Q."/>
            <person name="Ye Y."/>
            <person name="Xu Y."/>
            <person name="Zhou H."/>
            <person name="Xiong C."/>
            <person name="Li S."/>
            <person name="Yu J."/>
            <person name="Hong S."/>
            <person name="Yu X."/>
            <person name="Zou P."/>
            <person name="Chen C."/>
            <person name="Chang X."/>
            <person name="Wang W."/>
            <person name="Lv Y."/>
            <person name="Sun Y."/>
            <person name="Ma L."/>
            <person name="Shen B."/>
            <person name="Zhu C."/>
        </authorList>
    </citation>
    <scope>NUCLEOTIDE SEQUENCE [LARGE SCALE GENOMIC DNA]</scope>
</reference>
<dbReference type="PANTHER" id="PTHR46957:SF3">
    <property type="entry name" value="CYTOKINE RECEPTOR"/>
    <property type="match status" value="1"/>
</dbReference>
<feature type="domain" description="Fibronectin type-III" evidence="13">
    <location>
        <begin position="1240"/>
        <end position="1335"/>
    </location>
</feature>
<feature type="compositionally biased region" description="Low complexity" evidence="11">
    <location>
        <begin position="972"/>
        <end position="984"/>
    </location>
</feature>
<evidence type="ECO:0000256" key="4">
    <source>
        <dbReference type="ARBA" id="ARBA00022729"/>
    </source>
</evidence>
<dbReference type="VEuPathDB" id="VectorBase:ASIS023692"/>
<evidence type="ECO:0000256" key="2">
    <source>
        <dbReference type="ARBA" id="ARBA00008921"/>
    </source>
</evidence>
<keyword evidence="10" id="KW-0325">Glycoprotein</keyword>
<keyword evidence="6" id="KW-1133">Transmembrane helix</keyword>
<organism evidence="14">
    <name type="scientific">Anopheles sinensis</name>
    <name type="common">Mosquito</name>
    <dbReference type="NCBI Taxonomy" id="74873"/>
    <lineage>
        <taxon>Eukaryota</taxon>
        <taxon>Metazoa</taxon>
        <taxon>Ecdysozoa</taxon>
        <taxon>Arthropoda</taxon>
        <taxon>Hexapoda</taxon>
        <taxon>Insecta</taxon>
        <taxon>Pterygota</taxon>
        <taxon>Neoptera</taxon>
        <taxon>Endopterygota</taxon>
        <taxon>Diptera</taxon>
        <taxon>Nematocera</taxon>
        <taxon>Culicoidea</taxon>
        <taxon>Culicidae</taxon>
        <taxon>Anophelinae</taxon>
        <taxon>Anopheles</taxon>
    </lineage>
</organism>
<feature type="domain" description="Fibronectin type-III" evidence="13">
    <location>
        <begin position="532"/>
        <end position="631"/>
    </location>
</feature>
<feature type="signal peptide" evidence="12">
    <location>
        <begin position="1"/>
        <end position="22"/>
    </location>
</feature>
<dbReference type="OMA" id="CEARWEV"/>
<keyword evidence="16" id="KW-1185">Reference proteome</keyword>
<dbReference type="SMART" id="SM00060">
    <property type="entry name" value="FN3"/>
    <property type="match status" value="8"/>
</dbReference>
<evidence type="ECO:0000256" key="6">
    <source>
        <dbReference type="ARBA" id="ARBA00022989"/>
    </source>
</evidence>
<dbReference type="InterPro" id="IPR036116">
    <property type="entry name" value="FN3_sf"/>
</dbReference>
<dbReference type="GO" id="GO:0004896">
    <property type="term" value="F:cytokine receptor activity"/>
    <property type="evidence" value="ECO:0007669"/>
    <property type="project" value="InterPro"/>
</dbReference>
<dbReference type="Proteomes" id="UP000030765">
    <property type="component" value="Unassembled WGS sequence"/>
</dbReference>
<feature type="domain" description="Fibronectin type-III" evidence="13">
    <location>
        <begin position="726"/>
        <end position="821"/>
    </location>
</feature>
<dbReference type="InterPro" id="IPR003961">
    <property type="entry name" value="FN3_dom"/>
</dbReference>
<keyword evidence="9" id="KW-0675">Receptor</keyword>
<reference evidence="15" key="2">
    <citation type="submission" date="2020-05" db="UniProtKB">
        <authorList>
            <consortium name="EnsemblMetazoa"/>
        </authorList>
    </citation>
    <scope>IDENTIFICATION</scope>
</reference>
<dbReference type="EMBL" id="KE525296">
    <property type="protein sequence ID" value="KFB44951.1"/>
    <property type="molecule type" value="Genomic_DNA"/>
</dbReference>
<accession>A0A084W407</accession>
<dbReference type="EMBL" id="ATLV01020249">
    <property type="status" value="NOT_ANNOTATED_CDS"/>
    <property type="molecule type" value="Genomic_DNA"/>
</dbReference>
<evidence type="ECO:0000256" key="3">
    <source>
        <dbReference type="ARBA" id="ARBA00022692"/>
    </source>
</evidence>
<evidence type="ECO:0000259" key="13">
    <source>
        <dbReference type="PROSITE" id="PS50853"/>
    </source>
</evidence>
<keyword evidence="8" id="KW-1015">Disulfide bond</keyword>
<evidence type="ECO:0000256" key="9">
    <source>
        <dbReference type="ARBA" id="ARBA00023170"/>
    </source>
</evidence>
<protein>
    <submittedName>
        <fullName evidence="14">AGAP010083-PA-like protein</fullName>
    </submittedName>
</protein>
<feature type="chain" id="PRO_5005412047" evidence="12">
    <location>
        <begin position="23"/>
        <end position="1416"/>
    </location>
</feature>
<keyword evidence="5" id="KW-0677">Repeat</keyword>
<gene>
    <name evidence="14" type="ORF">ZHAS_00012864</name>
</gene>
<evidence type="ECO:0000256" key="8">
    <source>
        <dbReference type="ARBA" id="ARBA00023157"/>
    </source>
</evidence>
<dbReference type="STRING" id="74873.A0A084W407"/>
<feature type="domain" description="Fibronectin type-III" evidence="13">
    <location>
        <begin position="1149"/>
        <end position="1239"/>
    </location>
</feature>
<evidence type="ECO:0000256" key="10">
    <source>
        <dbReference type="ARBA" id="ARBA00023180"/>
    </source>
</evidence>
<dbReference type="VEuPathDB" id="VectorBase:ASIC012864"/>
<evidence type="ECO:0000256" key="5">
    <source>
        <dbReference type="ARBA" id="ARBA00022737"/>
    </source>
</evidence>
<dbReference type="Gene3D" id="2.60.40.10">
    <property type="entry name" value="Immunoglobulins"/>
    <property type="match status" value="10"/>
</dbReference>
<dbReference type="Pfam" id="PF00041">
    <property type="entry name" value="fn3"/>
    <property type="match status" value="3"/>
</dbReference>
<dbReference type="InterPro" id="IPR013783">
    <property type="entry name" value="Ig-like_fold"/>
</dbReference>
<keyword evidence="7" id="KW-0472">Membrane</keyword>
<evidence type="ECO:0000313" key="14">
    <source>
        <dbReference type="EMBL" id="KFB44951.1"/>
    </source>
</evidence>
<dbReference type="GO" id="GO:0016020">
    <property type="term" value="C:membrane"/>
    <property type="evidence" value="ECO:0007669"/>
    <property type="project" value="UniProtKB-SubCell"/>
</dbReference>
<feature type="domain" description="Fibronectin type-III" evidence="13">
    <location>
        <begin position="429"/>
        <end position="528"/>
    </location>
</feature>
<keyword evidence="3" id="KW-0812">Transmembrane</keyword>
<sequence length="1416" mass="157951">MMSRAVFVAILCSLYCVSEISALGWIFPQKAVYREVNDTFRLQCTLNMHSPEARGSNSSYLMFYRAEIPVPRDQVKIINSTTIEMTVEHAQPSSDAYTCKLKDTWGIAIRSVYIGQKPQEVKDFKCRAPRWSKLMVCTFTPEVNPVSVNYTLLFHFDPPQQNLSCTLKYNDDTNMNECVISVTNGGGYRLVNEKYFFILTAKNVLGELNQSFTINHFDVVIPHMTGNCSVEAISSDSAVLKWEKWYKYAGFNRDFINEVKLLSIYDNNVWQNVSTEGLTLQNMEYRLPLLALKYAATRYDVRIRMRTNSPEQGDDMWSNYTSCLFTTLPRKPDMPPDVAVGSFEHSNEKRLFVYWRELNKWQYNAASGFYYEVQMRRQDGTVETWTTLNGMIARELSPDMDYFFRIRSANTEGTSENSSVVFVPSQRHRLAKPTIEKLLSDSGKFTLSWKPPSRGASSITSYTVFWCNTTSNSPNDCKGSINFTTVPSNQTTFVLDNGGVTLNFAVSANADQHSSGMVWAACTATHKTDIGKLKTIWITETVSSSIHLQWNTECGDVVHTGYMIYYCNINEPRMQDCKEPELSVNVTNKNQHYCLLENLKSYATYKIEIAMYSETHIGPRSEPVFNTTRESAPSQPRNLTVLSVTKNSVTLHWQPPLHINGGTMSYAILYNGQSHKHNLEGPYDREVEKTLEHLDAFTDYNITVRAHTVDDSPVSNEVHVRTLLGEPQTIDQPSTNSSGGSQLTIGWNPPSKPAGCTEFYELMVKSKGAVIYQQRRPGCQLRQAICQTQDSSKYEFSVRAVNVDIVGEEGVAFKSLSCEARWEVIHKRWPALKRYIAYDECGTDASGIYHHGNGFAEGDTPPHDVRLLYGAWSVPLAHWCNVSAKNPMFLPLMILGSLALVCIFMSYSVVKVKHVLKVQVIIPDGLNDLTGPSKPGFNVVSAGGLIFPEHGNIINSAKDEGYTKEQNQCLLQSSSSSGGSIGDLSRTRSSPDFCSNSGCCEEDNTSFYDQEAERQDDDLNDGFGDDASDTIDSNHLDELQSQSHSSPNGGAMMDHSFGNVNKGCTSGTPPALLMMVEGAGGTQSKPPPMPVTSGYVPAPSINTIKQPINSSGYMQINALANGAMMAPSDSMQKTFNAKMSATPISAPSQPRNLTVLSVTKNSVTLHWQPPLHINGGTMSYEILYNGQSHKHNLEGPYDREVEKTLEHLDAFTDYNITVRAHTVDDSPVSNVVHVRTLLGEPQTIDQPSTNSSGGSQLTIGWNPPSKPAGCTEFYELMVKSKGSVIYQQRRPGCQLRQAICQTQDSSKYEFSVRAVNVDIIGEEGVAFKSLSCEARWEVIHKRWPALKRYIAYDECGTDASGIYHHGNGFAEGDTPPHDDTLHISNCQIMGNICSRRSAYCGRKCGWYVQLLATMMM</sequence>
<dbReference type="SUPFAM" id="SSF49265">
    <property type="entry name" value="Fibronectin type III"/>
    <property type="match status" value="4"/>
</dbReference>
<evidence type="ECO:0000313" key="16">
    <source>
        <dbReference type="Proteomes" id="UP000030765"/>
    </source>
</evidence>
<comment type="similarity">
    <text evidence="2">Belongs to the type I cytokine receptor family. Type 2 subfamily.</text>
</comment>
<keyword evidence="4 12" id="KW-0732">Signal</keyword>
<dbReference type="EMBL" id="ATLV01020248">
    <property type="status" value="NOT_ANNOTATED_CDS"/>
    <property type="molecule type" value="Genomic_DNA"/>
</dbReference>
<dbReference type="PROSITE" id="PS01353">
    <property type="entry name" value="HEMATOPO_REC_L_F2"/>
    <property type="match status" value="1"/>
</dbReference>